<evidence type="ECO:0000256" key="2">
    <source>
        <dbReference type="SAM" id="Phobius"/>
    </source>
</evidence>
<sequence>MSKPHYSLASNTDDDDVESPPPTVYRDDPERESSDETHKRDRDENDIPTNRYTDDPSGSVEGSIFDWGCSAGNTDQTMDAASNRMSSASGDIQGEVKKMNVSSSSQRKRIDDVSFEPISLDGDDSEEEYDIQETRHRSGARMRNKDHDQYLHVGGGWGRHGSTKSNMCYPLYRLCNRLTIVTLGFGLMVLAFGMMGYEAGQPADTQGSGIGENEGKTPTTKGEEWLEWIEHPKDHIHWPHIQHHSNNLDKDGIHDNNIPFQPQSQAQLLQTSQNVFHSCNEHSLSTSAGRSACITACHGRICCFEKDPDFGSCVDDAYSYCFAYAACENLLQDFSMNNVVESGTGNESTNGGRLNEQDKNLLRSACSNDNVLRLEGIRDCNAFCMHHLCCFNGDGCGIENSDEGGICDDYDACKVLVKDGNSEASEVSGATNNFSGSMMRPASSNIANGHDFSFHDPEAIRSSVSSVCTFDPLSNDESWVAPCHDLCADYLCCFGTPGTVSDCREEKHSMCNAYSGCNVLLYQTKDIDHEQIKGKYVAHRPEMDGKSSIIPDDIREVNEACNANVLQNPTLRSRCEVACSSRKCCFMNGPGNCYILVRCIESSVGSYHIVSHAF</sequence>
<evidence type="ECO:0000256" key="1">
    <source>
        <dbReference type="SAM" id="MobiDB-lite"/>
    </source>
</evidence>
<dbReference type="Proteomes" id="UP001516023">
    <property type="component" value="Unassembled WGS sequence"/>
</dbReference>
<dbReference type="EMBL" id="JABMIG020000057">
    <property type="protein sequence ID" value="KAL3797093.1"/>
    <property type="molecule type" value="Genomic_DNA"/>
</dbReference>
<feature type="region of interest" description="Disordered" evidence="1">
    <location>
        <begin position="1"/>
        <end position="142"/>
    </location>
</feature>
<reference evidence="3 4" key="1">
    <citation type="journal article" date="2020" name="G3 (Bethesda)">
        <title>Improved Reference Genome for Cyclotella cryptica CCMP332, a Model for Cell Wall Morphogenesis, Salinity Adaptation, and Lipid Production in Diatoms (Bacillariophyta).</title>
        <authorList>
            <person name="Roberts W.R."/>
            <person name="Downey K.M."/>
            <person name="Ruck E.C."/>
            <person name="Traller J.C."/>
            <person name="Alverson A.J."/>
        </authorList>
    </citation>
    <scope>NUCLEOTIDE SEQUENCE [LARGE SCALE GENOMIC DNA]</scope>
    <source>
        <strain evidence="3 4">CCMP332</strain>
    </source>
</reference>
<feature type="transmembrane region" description="Helical" evidence="2">
    <location>
        <begin position="174"/>
        <end position="197"/>
    </location>
</feature>
<keyword evidence="2" id="KW-0472">Membrane</keyword>
<organism evidence="3 4">
    <name type="scientific">Cyclotella cryptica</name>
    <dbReference type="NCBI Taxonomy" id="29204"/>
    <lineage>
        <taxon>Eukaryota</taxon>
        <taxon>Sar</taxon>
        <taxon>Stramenopiles</taxon>
        <taxon>Ochrophyta</taxon>
        <taxon>Bacillariophyta</taxon>
        <taxon>Coscinodiscophyceae</taxon>
        <taxon>Thalassiosirophycidae</taxon>
        <taxon>Stephanodiscales</taxon>
        <taxon>Stephanodiscaceae</taxon>
        <taxon>Cyclotella</taxon>
    </lineage>
</organism>
<gene>
    <name evidence="3" type="ORF">HJC23_000431</name>
</gene>
<keyword evidence="2" id="KW-1133">Transmembrane helix</keyword>
<proteinExistence type="predicted"/>
<accession>A0ABD3Q9P4</accession>
<keyword evidence="2" id="KW-0812">Transmembrane</keyword>
<evidence type="ECO:0000313" key="3">
    <source>
        <dbReference type="EMBL" id="KAL3797093.1"/>
    </source>
</evidence>
<evidence type="ECO:0000313" key="4">
    <source>
        <dbReference type="Proteomes" id="UP001516023"/>
    </source>
</evidence>
<feature type="compositionally biased region" description="Acidic residues" evidence="1">
    <location>
        <begin position="121"/>
        <end position="131"/>
    </location>
</feature>
<feature type="compositionally biased region" description="Polar residues" evidence="1">
    <location>
        <begin position="71"/>
        <end position="90"/>
    </location>
</feature>
<feature type="compositionally biased region" description="Basic and acidic residues" evidence="1">
    <location>
        <begin position="25"/>
        <end position="45"/>
    </location>
</feature>
<dbReference type="AlphaFoldDB" id="A0ABD3Q9P4"/>
<keyword evidence="4" id="KW-1185">Reference proteome</keyword>
<protein>
    <submittedName>
        <fullName evidence="3">Uncharacterized protein</fullName>
    </submittedName>
</protein>
<comment type="caution">
    <text evidence="3">The sequence shown here is derived from an EMBL/GenBank/DDBJ whole genome shotgun (WGS) entry which is preliminary data.</text>
</comment>
<name>A0ABD3Q9P4_9STRA</name>